<dbReference type="GO" id="GO:0005886">
    <property type="term" value="C:plasma membrane"/>
    <property type="evidence" value="ECO:0007669"/>
    <property type="project" value="UniProtKB-SubCell"/>
</dbReference>
<evidence type="ECO:0008006" key="12">
    <source>
        <dbReference type="Google" id="ProtNLM"/>
    </source>
</evidence>
<dbReference type="InterPro" id="IPR039421">
    <property type="entry name" value="Type_1_exporter"/>
</dbReference>
<dbReference type="SUPFAM" id="SSF90123">
    <property type="entry name" value="ABC transporter transmembrane region"/>
    <property type="match status" value="1"/>
</dbReference>
<dbReference type="InterPro" id="IPR027417">
    <property type="entry name" value="P-loop_NTPase"/>
</dbReference>
<evidence type="ECO:0000256" key="4">
    <source>
        <dbReference type="ARBA" id="ARBA00022840"/>
    </source>
</evidence>
<dbReference type="Gene3D" id="1.20.1560.10">
    <property type="entry name" value="ABC transporter type 1, transmembrane domain"/>
    <property type="match status" value="1"/>
</dbReference>
<feature type="transmembrane region" description="Helical" evidence="7">
    <location>
        <begin position="278"/>
        <end position="298"/>
    </location>
</feature>
<dbReference type="InterPro" id="IPR017871">
    <property type="entry name" value="ABC_transporter-like_CS"/>
</dbReference>
<dbReference type="HOGENOM" id="CLU_000604_84_3_10"/>
<keyword evidence="3" id="KW-0547">Nucleotide-binding</keyword>
<dbReference type="InterPro" id="IPR036640">
    <property type="entry name" value="ABC1_TM_sf"/>
</dbReference>
<evidence type="ECO:0000256" key="5">
    <source>
        <dbReference type="ARBA" id="ARBA00022989"/>
    </source>
</evidence>
<accession>H1DFR3</accession>
<keyword evidence="2 7" id="KW-0812">Transmembrane</keyword>
<dbReference type="PROSITE" id="PS00211">
    <property type="entry name" value="ABC_TRANSPORTER_1"/>
    <property type="match status" value="1"/>
</dbReference>
<keyword evidence="4" id="KW-0067">ATP-binding</keyword>
<keyword evidence="6 7" id="KW-0472">Membrane</keyword>
<dbReference type="PROSITE" id="PS50929">
    <property type="entry name" value="ABC_TM1F"/>
    <property type="match status" value="1"/>
</dbReference>
<dbReference type="GeneID" id="98068686"/>
<evidence type="ECO:0000256" key="2">
    <source>
        <dbReference type="ARBA" id="ARBA00022692"/>
    </source>
</evidence>
<dbReference type="SMART" id="SM00382">
    <property type="entry name" value="AAA"/>
    <property type="match status" value="1"/>
</dbReference>
<keyword evidence="11" id="KW-1185">Reference proteome</keyword>
<feature type="domain" description="ABC transporter" evidence="8">
    <location>
        <begin position="370"/>
        <end position="604"/>
    </location>
</feature>
<evidence type="ECO:0000256" key="6">
    <source>
        <dbReference type="ARBA" id="ARBA00023136"/>
    </source>
</evidence>
<dbReference type="PANTHER" id="PTHR43394:SF1">
    <property type="entry name" value="ATP-BINDING CASSETTE SUB-FAMILY B MEMBER 10, MITOCHONDRIAL"/>
    <property type="match status" value="1"/>
</dbReference>
<dbReference type="PROSITE" id="PS50893">
    <property type="entry name" value="ABC_TRANSPORTER_2"/>
    <property type="match status" value="1"/>
</dbReference>
<organism evidence="10 11">
    <name type="scientific">Odoribacter laneus YIT 12061</name>
    <dbReference type="NCBI Taxonomy" id="742817"/>
    <lineage>
        <taxon>Bacteria</taxon>
        <taxon>Pseudomonadati</taxon>
        <taxon>Bacteroidota</taxon>
        <taxon>Bacteroidia</taxon>
        <taxon>Bacteroidales</taxon>
        <taxon>Odoribacteraceae</taxon>
        <taxon>Odoribacter</taxon>
    </lineage>
</organism>
<proteinExistence type="predicted"/>
<dbReference type="Pfam" id="PF00005">
    <property type="entry name" value="ABC_tran"/>
    <property type="match status" value="1"/>
</dbReference>
<dbReference type="RefSeq" id="WP_009136247.1">
    <property type="nucleotide sequence ID" value="NZ_JH594596.1"/>
</dbReference>
<dbReference type="Gene3D" id="3.40.50.300">
    <property type="entry name" value="P-loop containing nucleotide triphosphate hydrolases"/>
    <property type="match status" value="1"/>
</dbReference>
<dbReference type="PANTHER" id="PTHR43394">
    <property type="entry name" value="ATP-DEPENDENT PERMEASE MDL1, MITOCHONDRIAL"/>
    <property type="match status" value="1"/>
</dbReference>
<dbReference type="CDD" id="cd03251">
    <property type="entry name" value="ABCC_MsbA"/>
    <property type="match status" value="1"/>
</dbReference>
<dbReference type="GO" id="GO:0015421">
    <property type="term" value="F:ABC-type oligopeptide transporter activity"/>
    <property type="evidence" value="ECO:0007669"/>
    <property type="project" value="TreeGrafter"/>
</dbReference>
<protein>
    <recommendedName>
        <fullName evidence="12">ABC transporter ATP-binding protein</fullName>
    </recommendedName>
</protein>
<reference evidence="10 11" key="1">
    <citation type="submission" date="2012-01" db="EMBL/GenBank/DDBJ databases">
        <title>The Genome Sequence of Odoribacter laneus YIT 12061.</title>
        <authorList>
            <consortium name="The Broad Institute Genome Sequencing Platform"/>
            <person name="Earl A."/>
            <person name="Ward D."/>
            <person name="Feldgarden M."/>
            <person name="Gevers D."/>
            <person name="Morotomi M."/>
            <person name="Young S.K."/>
            <person name="Zeng Q."/>
            <person name="Gargeya S."/>
            <person name="Fitzgerald M."/>
            <person name="Haas B."/>
            <person name="Abouelleil A."/>
            <person name="Alvarado L."/>
            <person name="Arachchi H.M."/>
            <person name="Berlin A."/>
            <person name="Chapman S.B."/>
            <person name="Gearin G."/>
            <person name="Goldberg J."/>
            <person name="Griggs A."/>
            <person name="Gujja S."/>
            <person name="Hansen M."/>
            <person name="Heiman D."/>
            <person name="Howarth C."/>
            <person name="Larimer J."/>
            <person name="Lui A."/>
            <person name="MacDonald P.J.P."/>
            <person name="McCowen C."/>
            <person name="Montmayeur A."/>
            <person name="Murphy C."/>
            <person name="Neiman D."/>
            <person name="Pearson M."/>
            <person name="Priest M."/>
            <person name="Roberts A."/>
            <person name="Saif S."/>
            <person name="Shea T."/>
            <person name="Sisk P."/>
            <person name="Stolte C."/>
            <person name="Sykes S."/>
            <person name="Wortman J."/>
            <person name="Nusbaum C."/>
            <person name="Birren B."/>
        </authorList>
    </citation>
    <scope>NUCLEOTIDE SEQUENCE [LARGE SCALE GENOMIC DNA]</scope>
    <source>
        <strain evidence="10 11">YIT 12061</strain>
    </source>
</reference>
<comment type="caution">
    <text evidence="10">The sequence shown here is derived from an EMBL/GenBank/DDBJ whole genome shotgun (WGS) entry which is preliminary data.</text>
</comment>
<dbReference type="GO" id="GO:0016887">
    <property type="term" value="F:ATP hydrolysis activity"/>
    <property type="evidence" value="ECO:0007669"/>
    <property type="project" value="InterPro"/>
</dbReference>
<dbReference type="Proteomes" id="UP000004892">
    <property type="component" value="Unassembled WGS sequence"/>
</dbReference>
<dbReference type="AlphaFoldDB" id="H1DFR3"/>
<name>H1DFR3_9BACT</name>
<feature type="transmembrane region" description="Helical" evidence="7">
    <location>
        <begin position="310"/>
        <end position="328"/>
    </location>
</feature>
<evidence type="ECO:0000313" key="10">
    <source>
        <dbReference type="EMBL" id="EHP48736.1"/>
    </source>
</evidence>
<dbReference type="GO" id="GO:0005524">
    <property type="term" value="F:ATP binding"/>
    <property type="evidence" value="ECO:0007669"/>
    <property type="project" value="UniProtKB-KW"/>
</dbReference>
<keyword evidence="5 7" id="KW-1133">Transmembrane helix</keyword>
<evidence type="ECO:0000256" key="7">
    <source>
        <dbReference type="SAM" id="Phobius"/>
    </source>
</evidence>
<evidence type="ECO:0000256" key="1">
    <source>
        <dbReference type="ARBA" id="ARBA00004651"/>
    </source>
</evidence>
<dbReference type="Pfam" id="PF00664">
    <property type="entry name" value="ABC_membrane"/>
    <property type="match status" value="1"/>
</dbReference>
<dbReference type="EMBL" id="ADMC01000017">
    <property type="protein sequence ID" value="EHP48736.1"/>
    <property type="molecule type" value="Genomic_DNA"/>
</dbReference>
<feature type="transmembrane region" description="Helical" evidence="7">
    <location>
        <begin position="175"/>
        <end position="206"/>
    </location>
</feature>
<comment type="subcellular location">
    <subcellularLocation>
        <location evidence="1">Cell membrane</location>
        <topology evidence="1">Multi-pass membrane protein</topology>
    </subcellularLocation>
</comment>
<gene>
    <name evidence="10" type="ORF">HMPREF9449_01099</name>
</gene>
<dbReference type="CDD" id="cd18552">
    <property type="entry name" value="ABC_6TM_MsbA_like"/>
    <property type="match status" value="1"/>
</dbReference>
<dbReference type="FunFam" id="3.40.50.300:FF:000218">
    <property type="entry name" value="Multidrug ABC transporter ATP-binding protein"/>
    <property type="match status" value="1"/>
</dbReference>
<dbReference type="STRING" id="742817.HMPREF9449_01099"/>
<evidence type="ECO:0000259" key="9">
    <source>
        <dbReference type="PROSITE" id="PS50929"/>
    </source>
</evidence>
<dbReference type="InterPro" id="IPR011527">
    <property type="entry name" value="ABC1_TM_dom"/>
</dbReference>
<dbReference type="SUPFAM" id="SSF52540">
    <property type="entry name" value="P-loop containing nucleoside triphosphate hydrolases"/>
    <property type="match status" value="1"/>
</dbReference>
<evidence type="ECO:0000256" key="3">
    <source>
        <dbReference type="ARBA" id="ARBA00022741"/>
    </source>
</evidence>
<evidence type="ECO:0000313" key="11">
    <source>
        <dbReference type="Proteomes" id="UP000004892"/>
    </source>
</evidence>
<feature type="transmembrane region" description="Helical" evidence="7">
    <location>
        <begin position="23"/>
        <end position="48"/>
    </location>
</feature>
<feature type="domain" description="ABC transmembrane type-1" evidence="9">
    <location>
        <begin position="70"/>
        <end position="336"/>
    </location>
</feature>
<feature type="transmembrane region" description="Helical" evidence="7">
    <location>
        <begin position="88"/>
        <end position="110"/>
    </location>
</feature>
<dbReference type="eggNOG" id="COG1132">
    <property type="taxonomic scope" value="Bacteria"/>
</dbReference>
<dbReference type="InterPro" id="IPR003593">
    <property type="entry name" value="AAA+_ATPase"/>
</dbReference>
<sequence>MHDLLIILKRFIPPYKFRVTKSILYNFLHAIFGSISIAMLIPVLGIIFDNQREVTTSVPFAFDTKTLSHLFNYYITEIKVNYGQSATLVFVGLIAVIATAFKTGFAYLAAYELIYIRNGVVRDIRRKIYAKILSLPLPFFSEERKGDIISRMTGDVQEVEASVMSSLDMFFQSPILIIVYLATMLIMSWQLTLFVFILLPLMGALIGKVGKNLKRHSWEGQTKMGEILSLMEETLSGLRIIKAFNAEKKMTQKFSEENEEYRRIQNRLMRRRSLAHPMSEFLGTIVIVIILWFGGTLVLKHQGSLSAEQFIAYIALFYCIINPAKNLTNAYYSIQKGLAAMDRIDVILSAESSIQEIVQPVKIKEFKHQVEYKHVHFSYNESKQVLKDINLTIPKGKTIALVGQSGSGKSTFVDLLPRFYDVNEGSICIDGTNIRDISLYDLRGLMGNVNQDPILFNDTIYNNIAFGVETATPEEIENAAKIANAHDFIMQTEHGYQTVIGDRGGKLSGGQRQRLSIARAVLKNPPILILDEATSALDTESEKLVQQALDNLMRNRTSIVIAHRLSTIRNADLICVFHEGEIVERGTHEELLKQNGIYTKLYNMQNF</sequence>
<dbReference type="PATRIC" id="fig|742817.3.peg.1166"/>
<evidence type="ECO:0000259" key="8">
    <source>
        <dbReference type="PROSITE" id="PS50893"/>
    </source>
</evidence>
<dbReference type="InterPro" id="IPR003439">
    <property type="entry name" value="ABC_transporter-like_ATP-bd"/>
</dbReference>